<reference evidence="2 3" key="1">
    <citation type="journal article" date="2016" name="Plant Pathol.">
        <title>Genetic characterization of strains named as Xanthomonas axonopodis pv. dieffenbachiae leads to a taxonomic revision of the X. axonopodis species complex.</title>
        <authorList>
            <person name="Constantin E.C."/>
            <person name="Cleenwerck I."/>
            <person name="Maes M."/>
            <person name="Baeyen S."/>
            <person name="Van Malderghem C."/>
            <person name="De Vos P."/>
            <person name="Cottyn B."/>
        </authorList>
    </citation>
    <scope>NUCLEOTIDE SEQUENCE [LARGE SCALE GENOMIC DNA]</scope>
    <source>
        <strain evidence="2 3">LMG 25940</strain>
    </source>
</reference>
<evidence type="ECO:0000256" key="1">
    <source>
        <dbReference type="SAM" id="Phobius"/>
    </source>
</evidence>
<organism evidence="2 3">
    <name type="scientific">Xanthomonas phaseoli pv. dieffenbachiae</name>
    <dbReference type="NCBI Taxonomy" id="92828"/>
    <lineage>
        <taxon>Bacteria</taxon>
        <taxon>Pseudomonadati</taxon>
        <taxon>Pseudomonadota</taxon>
        <taxon>Gammaproteobacteria</taxon>
        <taxon>Lysobacterales</taxon>
        <taxon>Lysobacteraceae</taxon>
        <taxon>Xanthomonas</taxon>
    </lineage>
</organism>
<reference evidence="2 3" key="2">
    <citation type="journal article" date="2017" name="Plant Pathol.">
        <title>Pathogenicity and virulence gene content of Xanthomonas strains infecting Araceae, formerly known as Xanthomonas axonopodis pv. dieffenbachiae.</title>
        <authorList>
            <person name="Constantin E.C."/>
            <person name="Haegeman A."/>
            <person name="Van Vaerenbergh J."/>
            <person name="Baeyen S."/>
            <person name="Van Malderghem C."/>
            <person name="Maes M."/>
            <person name="Cottyn B."/>
        </authorList>
    </citation>
    <scope>NUCLEOTIDE SEQUENCE [LARGE SCALE GENOMIC DNA]</scope>
    <source>
        <strain evidence="2 3">LMG 25940</strain>
    </source>
</reference>
<dbReference type="AlphaFoldDB" id="A0A1V9H9J9"/>
<evidence type="ECO:0000313" key="2">
    <source>
        <dbReference type="EMBL" id="OQP79302.1"/>
    </source>
</evidence>
<gene>
    <name evidence="2" type="ORF">IM53_009975</name>
</gene>
<accession>A0A1V9H9J9</accession>
<sequence>MESLLIRFERISPIQTLEHRFLDLSSVVQLRLRVHCRIRYGKISQLACLITFHSMSTLLFLLAPAPMTAPLDFNQH</sequence>
<dbReference type="Proteomes" id="UP000050546">
    <property type="component" value="Unassembled WGS sequence"/>
</dbReference>
<keyword evidence="1" id="KW-0812">Transmembrane</keyword>
<keyword evidence="1" id="KW-0472">Membrane</keyword>
<keyword evidence="1" id="KW-1133">Transmembrane helix</keyword>
<proteinExistence type="predicted"/>
<dbReference type="EMBL" id="JPYI02000069">
    <property type="protein sequence ID" value="OQP79302.1"/>
    <property type="molecule type" value="Genomic_DNA"/>
</dbReference>
<feature type="transmembrane region" description="Helical" evidence="1">
    <location>
        <begin position="43"/>
        <end position="63"/>
    </location>
</feature>
<protein>
    <submittedName>
        <fullName evidence="2">Uncharacterized protein</fullName>
    </submittedName>
</protein>
<evidence type="ECO:0000313" key="3">
    <source>
        <dbReference type="Proteomes" id="UP000050546"/>
    </source>
</evidence>
<comment type="caution">
    <text evidence="2">The sequence shown here is derived from an EMBL/GenBank/DDBJ whole genome shotgun (WGS) entry which is preliminary data.</text>
</comment>
<name>A0A1V9H9J9_9XANT</name>